<dbReference type="PANTHER" id="PTHR33516:SF2">
    <property type="entry name" value="LEXA REPRESSOR-RELATED"/>
    <property type="match status" value="1"/>
</dbReference>
<dbReference type="CDD" id="cd06529">
    <property type="entry name" value="S24_LexA-like"/>
    <property type="match status" value="1"/>
</dbReference>
<feature type="domain" description="Peptidase S24/S26A/S26B/S26C" evidence="13">
    <location>
        <begin position="85"/>
        <end position="200"/>
    </location>
</feature>
<evidence type="ECO:0000259" key="14">
    <source>
        <dbReference type="Pfam" id="PF01726"/>
    </source>
</evidence>
<dbReference type="GO" id="GO:0003677">
    <property type="term" value="F:DNA binding"/>
    <property type="evidence" value="ECO:0007669"/>
    <property type="project" value="UniProtKB-KW"/>
</dbReference>
<evidence type="ECO:0000256" key="12">
    <source>
        <dbReference type="RuleBase" id="RU003991"/>
    </source>
</evidence>
<evidence type="ECO:0000256" key="2">
    <source>
        <dbReference type="ARBA" id="ARBA00022491"/>
    </source>
</evidence>
<comment type="caution">
    <text evidence="15">The sequence shown here is derived from an EMBL/GenBank/DDBJ whole genome shotgun (WGS) entry which is preliminary data.</text>
</comment>
<dbReference type="NCBIfam" id="TIGR00498">
    <property type="entry name" value="lexA"/>
    <property type="match status" value="1"/>
</dbReference>
<feature type="domain" description="LexA repressor DNA-binding" evidence="14">
    <location>
        <begin position="4"/>
        <end position="65"/>
    </location>
</feature>
<dbReference type="EMBL" id="JACNIG010000086">
    <property type="protein sequence ID" value="MBC8430821.1"/>
    <property type="molecule type" value="Genomic_DNA"/>
</dbReference>
<name>A0A8J6TKX4_9BACT</name>
<dbReference type="InterPro" id="IPR006200">
    <property type="entry name" value="LexA"/>
</dbReference>
<evidence type="ECO:0000259" key="13">
    <source>
        <dbReference type="Pfam" id="PF00717"/>
    </source>
</evidence>
<dbReference type="GO" id="GO:0006260">
    <property type="term" value="P:DNA replication"/>
    <property type="evidence" value="ECO:0007669"/>
    <property type="project" value="UniProtKB-KW"/>
</dbReference>
<dbReference type="Pfam" id="PF00717">
    <property type="entry name" value="Peptidase_S24"/>
    <property type="match status" value="1"/>
</dbReference>
<evidence type="ECO:0000256" key="10">
    <source>
        <dbReference type="ARBA" id="ARBA00023204"/>
    </source>
</evidence>
<keyword evidence="4" id="KW-0227">DNA damage</keyword>
<evidence type="ECO:0000256" key="5">
    <source>
        <dbReference type="ARBA" id="ARBA00022801"/>
    </source>
</evidence>
<dbReference type="Proteomes" id="UP000605201">
    <property type="component" value="Unassembled WGS sequence"/>
</dbReference>
<keyword evidence="5 12" id="KW-0378">Hydrolase</keyword>
<keyword evidence="7" id="KW-0805">Transcription regulation</keyword>
<dbReference type="GO" id="GO:0045892">
    <property type="term" value="P:negative regulation of DNA-templated transcription"/>
    <property type="evidence" value="ECO:0007669"/>
    <property type="project" value="InterPro"/>
</dbReference>
<evidence type="ECO:0000256" key="1">
    <source>
        <dbReference type="ARBA" id="ARBA00007484"/>
    </source>
</evidence>
<dbReference type="Gene3D" id="1.10.10.10">
    <property type="entry name" value="Winged helix-like DNA-binding domain superfamily/Winged helix DNA-binding domain"/>
    <property type="match status" value="1"/>
</dbReference>
<evidence type="ECO:0000256" key="6">
    <source>
        <dbReference type="ARBA" id="ARBA00022813"/>
    </source>
</evidence>
<evidence type="ECO:0000256" key="8">
    <source>
        <dbReference type="ARBA" id="ARBA00023125"/>
    </source>
</evidence>
<dbReference type="PRINTS" id="PR00726">
    <property type="entry name" value="LEXASERPTASE"/>
</dbReference>
<dbReference type="InterPro" id="IPR036286">
    <property type="entry name" value="LexA/Signal_pep-like_sf"/>
</dbReference>
<keyword evidence="2" id="KW-0678">Repressor</keyword>
<gene>
    <name evidence="15" type="primary">lexA</name>
    <name evidence="15" type="ORF">H8D96_02770</name>
</gene>
<dbReference type="Pfam" id="PF01726">
    <property type="entry name" value="LexA_DNA_bind"/>
    <property type="match status" value="1"/>
</dbReference>
<dbReference type="InterPro" id="IPR036390">
    <property type="entry name" value="WH_DNA-bd_sf"/>
</dbReference>
<sequence>MQPELTAKQQGFLRYLKREIMRTGKAPSLRRAAADMGVSHAAISQLIRILEEKELIKRDGRYSRTIHLLNRAQETSGVMRWREVPIIGSIAAGMPLYAQQEWDGSVVVDAAVYRGLNLFALRVKGDSMQRAAILEGDLVICEPRQYAENGEIIVALINQEEATVKRFFRQKNRIELRPENPAHKSKTYAFSEVLVQGKVVGVQRGPESIH</sequence>
<comment type="similarity">
    <text evidence="1 12">Belongs to the peptidase S24 family.</text>
</comment>
<accession>A0A8J6TKX4</accession>
<evidence type="ECO:0000256" key="11">
    <source>
        <dbReference type="ARBA" id="ARBA00023236"/>
    </source>
</evidence>
<organism evidence="15 16">
    <name type="scientific">Candidatus Desulfatibia vada</name>
    <dbReference type="NCBI Taxonomy" id="2841696"/>
    <lineage>
        <taxon>Bacteria</taxon>
        <taxon>Pseudomonadati</taxon>
        <taxon>Thermodesulfobacteriota</taxon>
        <taxon>Desulfobacteria</taxon>
        <taxon>Desulfobacterales</taxon>
        <taxon>Desulfobacterales incertae sedis</taxon>
        <taxon>Candidatus Desulfatibia</taxon>
    </lineage>
</organism>
<dbReference type="GO" id="GO:0009432">
    <property type="term" value="P:SOS response"/>
    <property type="evidence" value="ECO:0007669"/>
    <property type="project" value="UniProtKB-KW"/>
</dbReference>
<dbReference type="AlphaFoldDB" id="A0A8J6TKX4"/>
<dbReference type="SUPFAM" id="SSF46785">
    <property type="entry name" value="Winged helix' DNA-binding domain"/>
    <property type="match status" value="1"/>
</dbReference>
<evidence type="ECO:0000313" key="16">
    <source>
        <dbReference type="Proteomes" id="UP000605201"/>
    </source>
</evidence>
<keyword evidence="10" id="KW-0234">DNA repair</keyword>
<dbReference type="Gene3D" id="2.10.109.10">
    <property type="entry name" value="Umud Fragment, subunit A"/>
    <property type="match status" value="1"/>
</dbReference>
<evidence type="ECO:0000256" key="4">
    <source>
        <dbReference type="ARBA" id="ARBA00022763"/>
    </source>
</evidence>
<dbReference type="GO" id="GO:0006281">
    <property type="term" value="P:DNA repair"/>
    <property type="evidence" value="ECO:0007669"/>
    <property type="project" value="UniProtKB-KW"/>
</dbReference>
<dbReference type="InterPro" id="IPR006197">
    <property type="entry name" value="Peptidase_S24_LexA"/>
</dbReference>
<reference evidence="15 16" key="1">
    <citation type="submission" date="2020-08" db="EMBL/GenBank/DDBJ databases">
        <title>Bridging the membrane lipid divide: bacteria of the FCB group superphylum have the potential to synthesize archaeal ether lipids.</title>
        <authorList>
            <person name="Villanueva L."/>
            <person name="Von Meijenfeldt F.A.B."/>
            <person name="Westbye A.B."/>
            <person name="Yadav S."/>
            <person name="Hopmans E.C."/>
            <person name="Dutilh B.E."/>
            <person name="Sinninghe Damste J.S."/>
        </authorList>
    </citation>
    <scope>NUCLEOTIDE SEQUENCE [LARGE SCALE GENOMIC DNA]</scope>
    <source>
        <strain evidence="15">NIOZ-UU17</strain>
    </source>
</reference>
<dbReference type="GO" id="GO:0004252">
    <property type="term" value="F:serine-type endopeptidase activity"/>
    <property type="evidence" value="ECO:0007669"/>
    <property type="project" value="UniProtKB-EC"/>
</dbReference>
<proteinExistence type="inferred from homology"/>
<keyword evidence="9" id="KW-0804">Transcription</keyword>
<dbReference type="GO" id="GO:0006508">
    <property type="term" value="P:proteolysis"/>
    <property type="evidence" value="ECO:0007669"/>
    <property type="project" value="InterPro"/>
</dbReference>
<dbReference type="EC" id="3.4.21.88" evidence="15"/>
<keyword evidence="11" id="KW-0742">SOS response</keyword>
<dbReference type="FunFam" id="2.10.109.10:FF:000001">
    <property type="entry name" value="LexA repressor"/>
    <property type="match status" value="1"/>
</dbReference>
<keyword evidence="8" id="KW-0238">DNA-binding</keyword>
<evidence type="ECO:0000256" key="7">
    <source>
        <dbReference type="ARBA" id="ARBA00023015"/>
    </source>
</evidence>
<dbReference type="InterPro" id="IPR036388">
    <property type="entry name" value="WH-like_DNA-bd_sf"/>
</dbReference>
<dbReference type="InterPro" id="IPR015927">
    <property type="entry name" value="Peptidase_S24_S26A/B/C"/>
</dbReference>
<dbReference type="InterPro" id="IPR039418">
    <property type="entry name" value="LexA-like"/>
</dbReference>
<dbReference type="SUPFAM" id="SSF51306">
    <property type="entry name" value="LexA/Signal peptidase"/>
    <property type="match status" value="1"/>
</dbReference>
<dbReference type="InterPro" id="IPR006199">
    <property type="entry name" value="LexA_DNA-bd_dom"/>
</dbReference>
<keyword evidence="3" id="KW-0235">DNA replication</keyword>
<evidence type="ECO:0000256" key="3">
    <source>
        <dbReference type="ARBA" id="ARBA00022705"/>
    </source>
</evidence>
<dbReference type="PANTHER" id="PTHR33516">
    <property type="entry name" value="LEXA REPRESSOR"/>
    <property type="match status" value="1"/>
</dbReference>
<evidence type="ECO:0000313" key="15">
    <source>
        <dbReference type="EMBL" id="MBC8430821.1"/>
    </source>
</evidence>
<dbReference type="InterPro" id="IPR050077">
    <property type="entry name" value="LexA_repressor"/>
</dbReference>
<keyword evidence="6 12" id="KW-0068">Autocatalytic cleavage</keyword>
<protein>
    <submittedName>
        <fullName evidence="15">Transcriptional repressor LexA</fullName>
        <ecNumber evidence="15">3.4.21.88</ecNumber>
    </submittedName>
</protein>
<evidence type="ECO:0000256" key="9">
    <source>
        <dbReference type="ARBA" id="ARBA00023163"/>
    </source>
</evidence>